<sequence>EDSRFERGCTSWSLLWLGILIANVIQAITEMMIFYVTGLVEDVRVYSEARNKCLGHSALTVYFLAIIILLFQPLQIAETTGRGLDVLVTVALSLLVDQAKNFVVQPVIWWVLIRRCGTIFPGIQEYNEEYLLQWDLQDSLVMSARMKVQLFFETKRVTLATNYLVGGYAILILSQLATQDYWEGVTVIENIYKWTDFATVCIFMVEITFKTFANWVQFWMDPWNFVDNIVVIASFIVAIMAAEMKGLGLLRLLKLLRIMVVIRKVSEGRKKLKDLKTKSAVTVGSYVDKVLELIEELQTAKYLPPHLKDDLDWVKDVIVCNKLYEVSIDADTTEANSDGTGNSDEMTAWITAANGAPVKSKDDMK</sequence>
<feature type="transmembrane region" description="Helical" evidence="5">
    <location>
        <begin position="157"/>
        <end position="177"/>
    </location>
</feature>
<keyword evidence="3 5" id="KW-1133">Transmembrane helix</keyword>
<dbReference type="AlphaFoldDB" id="A0A7J6QP46"/>
<keyword evidence="4 5" id="KW-0472">Membrane</keyword>
<dbReference type="Gene3D" id="1.20.120.350">
    <property type="entry name" value="Voltage-gated potassium channels. Chain C"/>
    <property type="match status" value="1"/>
</dbReference>
<keyword evidence="8" id="KW-1185">Reference proteome</keyword>
<dbReference type="GO" id="GO:0016020">
    <property type="term" value="C:membrane"/>
    <property type="evidence" value="ECO:0007669"/>
    <property type="project" value="UniProtKB-SubCell"/>
</dbReference>
<evidence type="ECO:0000256" key="1">
    <source>
        <dbReference type="ARBA" id="ARBA00004141"/>
    </source>
</evidence>
<proteinExistence type="predicted"/>
<evidence type="ECO:0000256" key="4">
    <source>
        <dbReference type="ARBA" id="ARBA00023136"/>
    </source>
</evidence>
<keyword evidence="2 5" id="KW-0812">Transmembrane</keyword>
<gene>
    <name evidence="7" type="ORF">FOZ63_004432</name>
</gene>
<evidence type="ECO:0000313" key="8">
    <source>
        <dbReference type="Proteomes" id="UP000553632"/>
    </source>
</evidence>
<comment type="caution">
    <text evidence="7">The sequence shown here is derived from an EMBL/GenBank/DDBJ whole genome shotgun (WGS) entry which is preliminary data.</text>
</comment>
<evidence type="ECO:0000256" key="3">
    <source>
        <dbReference type="ARBA" id="ARBA00022989"/>
    </source>
</evidence>
<feature type="transmembrane region" description="Helical" evidence="5">
    <location>
        <begin position="12"/>
        <end position="36"/>
    </location>
</feature>
<feature type="non-terminal residue" evidence="7">
    <location>
        <position position="1"/>
    </location>
</feature>
<dbReference type="InterPro" id="IPR005821">
    <property type="entry name" value="Ion_trans_dom"/>
</dbReference>
<evidence type="ECO:0000256" key="5">
    <source>
        <dbReference type="SAM" id="Phobius"/>
    </source>
</evidence>
<reference evidence="7 8" key="1">
    <citation type="submission" date="2020-04" db="EMBL/GenBank/DDBJ databases">
        <title>Perkinsus olseni comparative genomics.</title>
        <authorList>
            <person name="Bogema D.R."/>
        </authorList>
    </citation>
    <scope>NUCLEOTIDE SEQUENCE [LARGE SCALE GENOMIC DNA]</scope>
    <source>
        <strain evidence="7 8">ATCC PRA-207</strain>
    </source>
</reference>
<dbReference type="SUPFAM" id="SSF81324">
    <property type="entry name" value="Voltage-gated potassium channels"/>
    <property type="match status" value="1"/>
</dbReference>
<protein>
    <recommendedName>
        <fullName evidence="6">Ion transport domain-containing protein</fullName>
    </recommendedName>
</protein>
<evidence type="ECO:0000256" key="2">
    <source>
        <dbReference type="ARBA" id="ARBA00022692"/>
    </source>
</evidence>
<comment type="subcellular location">
    <subcellularLocation>
        <location evidence="1">Membrane</location>
        <topology evidence="1">Multi-pass membrane protein</topology>
    </subcellularLocation>
</comment>
<dbReference type="GO" id="GO:0005216">
    <property type="term" value="F:monoatomic ion channel activity"/>
    <property type="evidence" value="ECO:0007669"/>
    <property type="project" value="InterPro"/>
</dbReference>
<feature type="transmembrane region" description="Helical" evidence="5">
    <location>
        <begin position="56"/>
        <end position="74"/>
    </location>
</feature>
<dbReference type="Pfam" id="PF00520">
    <property type="entry name" value="Ion_trans"/>
    <property type="match status" value="1"/>
</dbReference>
<organism evidence="7 8">
    <name type="scientific">Perkinsus olseni</name>
    <name type="common">Perkinsus atlanticus</name>
    <dbReference type="NCBI Taxonomy" id="32597"/>
    <lineage>
        <taxon>Eukaryota</taxon>
        <taxon>Sar</taxon>
        <taxon>Alveolata</taxon>
        <taxon>Perkinsozoa</taxon>
        <taxon>Perkinsea</taxon>
        <taxon>Perkinsida</taxon>
        <taxon>Perkinsidae</taxon>
        <taxon>Perkinsus</taxon>
    </lineage>
</organism>
<evidence type="ECO:0000259" key="6">
    <source>
        <dbReference type="Pfam" id="PF00520"/>
    </source>
</evidence>
<feature type="domain" description="Ion transport" evidence="6">
    <location>
        <begin position="187"/>
        <end position="266"/>
    </location>
</feature>
<evidence type="ECO:0000313" key="7">
    <source>
        <dbReference type="EMBL" id="KAF4710058.1"/>
    </source>
</evidence>
<dbReference type="Proteomes" id="UP000553632">
    <property type="component" value="Unassembled WGS sequence"/>
</dbReference>
<feature type="non-terminal residue" evidence="7">
    <location>
        <position position="365"/>
    </location>
</feature>
<name>A0A7J6QP46_PEROL</name>
<accession>A0A7J6QP46</accession>
<feature type="transmembrane region" description="Helical" evidence="5">
    <location>
        <begin position="197"/>
        <end position="216"/>
    </location>
</feature>
<dbReference type="InterPro" id="IPR027359">
    <property type="entry name" value="Volt_channel_dom_sf"/>
</dbReference>
<feature type="transmembrane region" description="Helical" evidence="5">
    <location>
        <begin position="223"/>
        <end position="242"/>
    </location>
</feature>
<dbReference type="EMBL" id="JABANO010031557">
    <property type="protein sequence ID" value="KAF4710058.1"/>
    <property type="molecule type" value="Genomic_DNA"/>
</dbReference>